<evidence type="ECO:0000313" key="2">
    <source>
        <dbReference type="Proteomes" id="UP000533080"/>
    </source>
</evidence>
<proteinExistence type="predicted"/>
<dbReference type="AlphaFoldDB" id="A0A7Y4IH32"/>
<accession>A0A7Y4IH32</accession>
<organism evidence="1 2">
    <name type="scientific">Myxococcus xanthus</name>
    <dbReference type="NCBI Taxonomy" id="34"/>
    <lineage>
        <taxon>Bacteria</taxon>
        <taxon>Pseudomonadati</taxon>
        <taxon>Myxococcota</taxon>
        <taxon>Myxococcia</taxon>
        <taxon>Myxococcales</taxon>
        <taxon>Cystobacterineae</taxon>
        <taxon>Myxococcaceae</taxon>
        <taxon>Myxococcus</taxon>
    </lineage>
</organism>
<reference evidence="1 2" key="1">
    <citation type="submission" date="2020-05" db="EMBL/GenBank/DDBJ databases">
        <authorList>
            <person name="Whitworth D."/>
        </authorList>
    </citation>
    <scope>NUCLEOTIDE SEQUENCE [LARGE SCALE GENOMIC DNA]</scope>
    <source>
        <strain evidence="1 2">AM005</strain>
    </source>
</reference>
<evidence type="ECO:0008006" key="3">
    <source>
        <dbReference type="Google" id="ProtNLM"/>
    </source>
</evidence>
<gene>
    <name evidence="1" type="ORF">HNV28_12440</name>
</gene>
<sequence>MPMSPRPRPGRCLTLARWTRGAAGLLLAGLMGCQMKCSEPAPDAGRAFSPLQRESPCVQLWRAAQVDVAFKEEPEDAVRQRTDTRLERRFTVARQLRGAYRHQDRWASVLEYEAGPVRGGVSYSLQVPDMLADLTGRVVQWTSHREPASCPTKEDGALPVLLSGDTLRDAEGRLLLLTVPSAPTTIAGDVLLPPGLVPELSFRWEDAGCTLADGTQALDVQLRVTHANRSLGPGTTVTAEVGQPAPLTLDGVRYVVRVVRATAEMQGRCGQAAFTLMREGLLEQGSLDPE</sequence>
<protein>
    <recommendedName>
        <fullName evidence="3">Lipoprotein</fullName>
    </recommendedName>
</protein>
<dbReference type="PROSITE" id="PS51257">
    <property type="entry name" value="PROKAR_LIPOPROTEIN"/>
    <property type="match status" value="1"/>
</dbReference>
<dbReference type="EMBL" id="JABFNT010000033">
    <property type="protein sequence ID" value="NOJ79141.1"/>
    <property type="molecule type" value="Genomic_DNA"/>
</dbReference>
<evidence type="ECO:0000313" key="1">
    <source>
        <dbReference type="EMBL" id="NOJ79141.1"/>
    </source>
</evidence>
<comment type="caution">
    <text evidence="1">The sequence shown here is derived from an EMBL/GenBank/DDBJ whole genome shotgun (WGS) entry which is preliminary data.</text>
</comment>
<dbReference type="Proteomes" id="UP000533080">
    <property type="component" value="Unassembled WGS sequence"/>
</dbReference>
<name>A0A7Y4IH32_MYXXA</name>